<dbReference type="InterPro" id="IPR013500">
    <property type="entry name" value="TopoI_cat_euk"/>
</dbReference>
<accession>A0AA49GS38</accession>
<dbReference type="GO" id="GO:0003677">
    <property type="term" value="F:DNA binding"/>
    <property type="evidence" value="ECO:0007669"/>
    <property type="project" value="UniProtKB-KW"/>
</dbReference>
<comment type="catalytic activity">
    <reaction evidence="1">
        <text>ATP-independent breakage of single-stranded DNA, followed by passage and rejoining.</text>
        <dbReference type="EC" id="5.6.2.1"/>
    </reaction>
</comment>
<evidence type="ECO:0000256" key="5">
    <source>
        <dbReference type="ARBA" id="ARBA00023125"/>
    </source>
</evidence>
<dbReference type="Pfam" id="PF01028">
    <property type="entry name" value="Topoisom_I"/>
    <property type="match status" value="1"/>
</dbReference>
<dbReference type="Gene3D" id="3.90.15.10">
    <property type="entry name" value="Topoisomerase I, Chain A, domain 3"/>
    <property type="match status" value="1"/>
</dbReference>
<dbReference type="SUPFAM" id="SSF55869">
    <property type="entry name" value="DNA topoisomerase I domain"/>
    <property type="match status" value="1"/>
</dbReference>
<comment type="similarity">
    <text evidence="2">Belongs to the type IB topoisomerase family.</text>
</comment>
<dbReference type="PRINTS" id="PR00416">
    <property type="entry name" value="EUTPISMRASEI"/>
</dbReference>
<feature type="domain" description="DNA topoisomerase IB N-terminal" evidence="9">
    <location>
        <begin position="33"/>
        <end position="78"/>
    </location>
</feature>
<keyword evidence="6" id="KW-0413">Isomerase</keyword>
<dbReference type="InterPro" id="IPR014711">
    <property type="entry name" value="TopoI_cat_a-hlx-sub_euk"/>
</dbReference>
<dbReference type="InterPro" id="IPR001631">
    <property type="entry name" value="TopoI"/>
</dbReference>
<evidence type="ECO:0000259" key="9">
    <source>
        <dbReference type="Pfam" id="PF21338"/>
    </source>
</evidence>
<dbReference type="PROSITE" id="PS52038">
    <property type="entry name" value="TOPO_IB_2"/>
    <property type="match status" value="1"/>
</dbReference>
<name>A0AA49GS38_9BACT</name>
<evidence type="ECO:0000256" key="4">
    <source>
        <dbReference type="ARBA" id="ARBA00023029"/>
    </source>
</evidence>
<dbReference type="InterPro" id="IPR011010">
    <property type="entry name" value="DNA_brk_join_enz"/>
</dbReference>
<dbReference type="EC" id="5.6.2.1" evidence="3"/>
<dbReference type="Gene3D" id="3.30.66.10">
    <property type="entry name" value="DNA topoisomerase I domain"/>
    <property type="match status" value="1"/>
</dbReference>
<dbReference type="InterPro" id="IPR049331">
    <property type="entry name" value="Top1B_N_bact"/>
</dbReference>
<keyword evidence="7" id="KW-0175">Coiled coil</keyword>
<feature type="domain" description="DNA topoisomerase I catalytic core eukaryotic-type" evidence="8">
    <location>
        <begin position="94"/>
        <end position="320"/>
    </location>
</feature>
<evidence type="ECO:0000256" key="1">
    <source>
        <dbReference type="ARBA" id="ARBA00000213"/>
    </source>
</evidence>
<gene>
    <name evidence="10" type="ORF">K4G66_03335</name>
</gene>
<dbReference type="AlphaFoldDB" id="A0AA49GS38"/>
<protein>
    <recommendedName>
        <fullName evidence="3">DNA topoisomerase</fullName>
        <ecNumber evidence="3">5.6.2.1</ecNumber>
    </recommendedName>
</protein>
<evidence type="ECO:0000256" key="7">
    <source>
        <dbReference type="SAM" id="Coils"/>
    </source>
</evidence>
<dbReference type="GO" id="GO:0003917">
    <property type="term" value="F:DNA topoisomerase type I (single strand cut, ATP-independent) activity"/>
    <property type="evidence" value="ECO:0007669"/>
    <property type="project" value="UniProtKB-EC"/>
</dbReference>
<evidence type="ECO:0000313" key="10">
    <source>
        <dbReference type="EMBL" id="WKN37740.1"/>
    </source>
</evidence>
<evidence type="ECO:0000256" key="2">
    <source>
        <dbReference type="ARBA" id="ARBA00006645"/>
    </source>
</evidence>
<reference evidence="10" key="1">
    <citation type="journal article" date="2023" name="Comput. Struct. Biotechnol. J.">
        <title>Discovery of a novel marine Bacteroidetes with a rich repertoire of carbohydrate-active enzymes.</title>
        <authorList>
            <person name="Chen B."/>
            <person name="Liu G."/>
            <person name="Chen Q."/>
            <person name="Wang H."/>
            <person name="Liu L."/>
            <person name="Tang K."/>
        </authorList>
    </citation>
    <scope>NUCLEOTIDE SEQUENCE</scope>
    <source>
        <strain evidence="10">TK19036</strain>
    </source>
</reference>
<sequence length="343" mass="40060">MALSLVGGLPRNLIYQDDTEPGYLRVKRGRGHSYLDEGQKLSDKEVLEWISSLGIPPDWKDVWISKDRNGHLLATGYDAKGRKQYYYHPLWSKYRNEAKFRRMKLFGMTLPTIRKKTKEDLKRKGWPKEKVLALTIQILDQYGIRIGNERYKRENQTFGLTTLRRKHLDFQKGVGRLEYKAKSGKYRQISIKKGQLARLVKGCSELPGYEIFKYKGDDGKYHHVRSQDVNEYLQEVSQKEFTCKDFRTWHGTIMAVKKLEEAQKTVAENPRKKLDATVVKLVSEELGNTVSVCRDYYIHPKVMKAVLVEEKLAKIKKKKLKNLSSEAEEYLDECEQHVLRIIS</sequence>
<proteinExistence type="inferred from homology"/>
<dbReference type="SUPFAM" id="SSF56349">
    <property type="entry name" value="DNA breaking-rejoining enzymes"/>
    <property type="match status" value="1"/>
</dbReference>
<evidence type="ECO:0000259" key="8">
    <source>
        <dbReference type="Pfam" id="PF01028"/>
    </source>
</evidence>
<organism evidence="10">
    <name type="scientific">Roseihalotalea indica</name>
    <dbReference type="NCBI Taxonomy" id="2867963"/>
    <lineage>
        <taxon>Bacteria</taxon>
        <taxon>Pseudomonadati</taxon>
        <taxon>Bacteroidota</taxon>
        <taxon>Cytophagia</taxon>
        <taxon>Cytophagales</taxon>
        <taxon>Catalimonadaceae</taxon>
        <taxon>Roseihalotalea</taxon>
    </lineage>
</organism>
<dbReference type="GO" id="GO:0006265">
    <property type="term" value="P:DNA topological change"/>
    <property type="evidence" value="ECO:0007669"/>
    <property type="project" value="InterPro"/>
</dbReference>
<dbReference type="Pfam" id="PF21338">
    <property type="entry name" value="Top1B_N_bact"/>
    <property type="match status" value="1"/>
</dbReference>
<evidence type="ECO:0000256" key="6">
    <source>
        <dbReference type="ARBA" id="ARBA00023235"/>
    </source>
</evidence>
<evidence type="ECO:0000256" key="3">
    <source>
        <dbReference type="ARBA" id="ARBA00012891"/>
    </source>
</evidence>
<keyword evidence="5" id="KW-0238">DNA-binding</keyword>
<reference evidence="10" key="2">
    <citation type="journal article" date="2024" name="Antonie Van Leeuwenhoek">
        <title>Roseihalotalea indica gen. nov., sp. nov., a halophilic Bacteroidetes from mesopelagic Southwest Indian Ocean with higher carbohydrate metabolic potential.</title>
        <authorList>
            <person name="Chen B."/>
            <person name="Zhang M."/>
            <person name="Lin D."/>
            <person name="Ye J."/>
            <person name="Tang K."/>
        </authorList>
    </citation>
    <scope>NUCLEOTIDE SEQUENCE</scope>
    <source>
        <strain evidence="10">TK19036</strain>
    </source>
</reference>
<dbReference type="InterPro" id="IPR035447">
    <property type="entry name" value="DNA_topo_I_N_sf"/>
</dbReference>
<dbReference type="Gene3D" id="1.10.132.120">
    <property type="match status" value="1"/>
</dbReference>
<keyword evidence="4" id="KW-0799">Topoisomerase</keyword>
<dbReference type="EMBL" id="CP120682">
    <property type="protein sequence ID" value="WKN37740.1"/>
    <property type="molecule type" value="Genomic_DNA"/>
</dbReference>
<feature type="coiled-coil region" evidence="7">
    <location>
        <begin position="313"/>
        <end position="340"/>
    </location>
</feature>